<evidence type="ECO:0008006" key="3">
    <source>
        <dbReference type="Google" id="ProtNLM"/>
    </source>
</evidence>
<dbReference type="PANTHER" id="PTHR11560">
    <property type="entry name" value="39S RIBOSOMAL PROTEIN L10, MITOCHONDRIAL"/>
    <property type="match status" value="1"/>
</dbReference>
<evidence type="ECO:0000313" key="2">
    <source>
        <dbReference type="EMBL" id="GAI57161.1"/>
    </source>
</evidence>
<dbReference type="InterPro" id="IPR047865">
    <property type="entry name" value="Ribosomal_uL10_bac_type"/>
</dbReference>
<organism evidence="2">
    <name type="scientific">marine sediment metagenome</name>
    <dbReference type="NCBI Taxonomy" id="412755"/>
    <lineage>
        <taxon>unclassified sequences</taxon>
        <taxon>metagenomes</taxon>
        <taxon>ecological metagenomes</taxon>
    </lineage>
</organism>
<protein>
    <recommendedName>
        <fullName evidence="3">50S ribosomal protein L10</fullName>
    </recommendedName>
</protein>
<dbReference type="InterPro" id="IPR043141">
    <property type="entry name" value="Ribosomal_uL10-like_sf"/>
</dbReference>
<sequence length="102" mass="10970">MGIIDGPTALVFGYDDAVEAAKVLSQYIKSTGLAVQIEGGLLGERVLSADEVIALAGLPPREILISQLIAQLQAPVRSLHNILSSPLRELRHVLQARIQNFT</sequence>
<gene>
    <name evidence="2" type="ORF">S06H3_60461</name>
</gene>
<reference evidence="2" key="1">
    <citation type="journal article" date="2014" name="Front. Microbiol.">
        <title>High frequency of phylogenetically diverse reductive dehalogenase-homologous genes in deep subseafloor sedimentary metagenomes.</title>
        <authorList>
            <person name="Kawai M."/>
            <person name="Futagami T."/>
            <person name="Toyoda A."/>
            <person name="Takaki Y."/>
            <person name="Nishi S."/>
            <person name="Hori S."/>
            <person name="Arai W."/>
            <person name="Tsubouchi T."/>
            <person name="Morono Y."/>
            <person name="Uchiyama I."/>
            <person name="Ito T."/>
            <person name="Fujiyama A."/>
            <person name="Inagaki F."/>
            <person name="Takami H."/>
        </authorList>
    </citation>
    <scope>NUCLEOTIDE SEQUENCE</scope>
    <source>
        <strain evidence="2">Expedition CK06-06</strain>
    </source>
</reference>
<dbReference type="SUPFAM" id="SSF160369">
    <property type="entry name" value="Ribosomal protein L10-like"/>
    <property type="match status" value="1"/>
</dbReference>
<dbReference type="EMBL" id="BARV01039445">
    <property type="protein sequence ID" value="GAI57161.1"/>
    <property type="molecule type" value="Genomic_DNA"/>
</dbReference>
<dbReference type="Gene3D" id="3.30.70.1730">
    <property type="match status" value="1"/>
</dbReference>
<evidence type="ECO:0000256" key="1">
    <source>
        <dbReference type="ARBA" id="ARBA00008889"/>
    </source>
</evidence>
<comment type="caution">
    <text evidence="2">The sequence shown here is derived from an EMBL/GenBank/DDBJ whole genome shotgun (WGS) entry which is preliminary data.</text>
</comment>
<name>X1QQU0_9ZZZZ</name>
<dbReference type="Gene3D" id="6.10.250.290">
    <property type="match status" value="1"/>
</dbReference>
<comment type="similarity">
    <text evidence="1">Belongs to the universal ribosomal protein uL10 family.</text>
</comment>
<accession>X1QQU0</accession>
<proteinExistence type="inferred from homology"/>
<dbReference type="AlphaFoldDB" id="X1QQU0"/>